<dbReference type="Proteomes" id="UP000006061">
    <property type="component" value="Chromosome"/>
</dbReference>
<dbReference type="HOGENOM" id="CLU_3387731_0_0_0"/>
<organism evidence="1 2">
    <name type="scientific">Acetomicrobium mobile (strain ATCC BAA-54 / DSM 13181 / JCM 12221 / NGA)</name>
    <name type="common">Anaerobaculum mobile</name>
    <dbReference type="NCBI Taxonomy" id="891968"/>
    <lineage>
        <taxon>Bacteria</taxon>
        <taxon>Thermotogati</taxon>
        <taxon>Synergistota</taxon>
        <taxon>Synergistia</taxon>
        <taxon>Synergistales</taxon>
        <taxon>Acetomicrobiaceae</taxon>
        <taxon>Acetomicrobium</taxon>
    </lineage>
</organism>
<dbReference type="STRING" id="891968.Anamo_1367"/>
<keyword evidence="2" id="KW-1185">Reference proteome</keyword>
<sequence>MRAFPLNNFYISFYYHITEGIMNCFLKDEALK</sequence>
<reference evidence="2" key="1">
    <citation type="journal article" date="2013" name="Stand. Genomic Sci.">
        <title>Complete genome sequence of the moderate thermophile Anaerobaculum mobile type strain (NGA(T)).</title>
        <authorList>
            <person name="Mavromatis K."/>
            <person name="Stackebrandt E."/>
            <person name="Held B."/>
            <person name="Lapidus A."/>
            <person name="Nolan M."/>
            <person name="Lucas S."/>
            <person name="Hammon N."/>
            <person name="Deshpande S."/>
            <person name="Cheng J.F."/>
            <person name="Tapia R."/>
            <person name="Goodwin L.A."/>
            <person name="Pitluck S."/>
            <person name="Liolios K."/>
            <person name="Pagani I."/>
            <person name="Ivanova N."/>
            <person name="Mikhailova N."/>
            <person name="Huntemann M."/>
            <person name="Pati A."/>
            <person name="Chen A."/>
            <person name="Palaniappan K."/>
            <person name="Land M."/>
            <person name="Rohde M."/>
            <person name="Spring S."/>
            <person name="Goker M."/>
            <person name="Woyke T."/>
            <person name="Detter J.C."/>
            <person name="Bristow J."/>
            <person name="Eisen J.A."/>
            <person name="Markowitz V."/>
            <person name="Hugenholtz P."/>
            <person name="Klenk H.P."/>
            <person name="Kyrpides N.C."/>
        </authorList>
    </citation>
    <scope>NUCLEOTIDE SEQUENCE</scope>
    <source>
        <strain evidence="2">ATCC BAA-54 / DSM 13181 / NGA</strain>
    </source>
</reference>
<name>I4BXG9_ACEMN</name>
<dbReference type="AlphaFoldDB" id="I4BXG9"/>
<evidence type="ECO:0000313" key="1">
    <source>
        <dbReference type="EMBL" id="AFM21976.1"/>
    </source>
</evidence>
<dbReference type="KEGG" id="amo:Anamo_1367"/>
<proteinExistence type="predicted"/>
<protein>
    <submittedName>
        <fullName evidence="1">Uncharacterized protein</fullName>
    </submittedName>
</protein>
<evidence type="ECO:0000313" key="2">
    <source>
        <dbReference type="Proteomes" id="UP000006061"/>
    </source>
</evidence>
<gene>
    <name evidence="1" type="ordered locus">Anamo_1367</name>
</gene>
<dbReference type="EMBL" id="CP003198">
    <property type="protein sequence ID" value="AFM21976.1"/>
    <property type="molecule type" value="Genomic_DNA"/>
</dbReference>
<accession>I4BXG9</accession>